<dbReference type="STRING" id="1855912.LuPra_01025"/>
<gene>
    <name evidence="1" type="ORF">LuPra_01025</name>
</gene>
<dbReference type="Gene3D" id="2.120.10.30">
    <property type="entry name" value="TolB, C-terminal domain"/>
    <property type="match status" value="1"/>
</dbReference>
<dbReference type="Proteomes" id="UP000076079">
    <property type="component" value="Chromosome"/>
</dbReference>
<name>A0A143PJ95_LUTPR</name>
<dbReference type="SUPFAM" id="SSF63829">
    <property type="entry name" value="Calcium-dependent phosphotriesterase"/>
    <property type="match status" value="1"/>
</dbReference>
<dbReference type="NCBIfam" id="NF033206">
    <property type="entry name" value="ScyE_fam"/>
    <property type="match status" value="1"/>
</dbReference>
<keyword evidence="2" id="KW-1185">Reference proteome</keyword>
<protein>
    <submittedName>
        <fullName evidence="1">Gluconolactonase</fullName>
    </submittedName>
</protein>
<evidence type="ECO:0000313" key="2">
    <source>
        <dbReference type="Proteomes" id="UP000076079"/>
    </source>
</evidence>
<dbReference type="KEGG" id="abac:LuPra_01025"/>
<dbReference type="PATRIC" id="fig|1813736.3.peg.1072"/>
<dbReference type="InterPro" id="IPR011042">
    <property type="entry name" value="6-blade_b-propeller_TolB-like"/>
</dbReference>
<dbReference type="OrthoDB" id="9770043at2"/>
<reference evidence="2" key="2">
    <citation type="submission" date="2016-04" db="EMBL/GenBank/DDBJ databases">
        <title>First Complete Genome Sequence of a Subdivision 6 Acidobacterium.</title>
        <authorList>
            <person name="Huang S."/>
            <person name="Vieira S."/>
            <person name="Bunk B."/>
            <person name="Riedel T."/>
            <person name="Sproeer C."/>
            <person name="Overmann J."/>
        </authorList>
    </citation>
    <scope>NUCLEOTIDE SEQUENCE [LARGE SCALE GENOMIC DNA]</scope>
    <source>
        <strain evidence="2">DSM 100886 HEG_-6_39</strain>
    </source>
</reference>
<accession>A0A143PJ95</accession>
<dbReference type="RefSeq" id="WP_157898758.1">
    <property type="nucleotide sequence ID" value="NZ_CP015136.1"/>
</dbReference>
<dbReference type="EMBL" id="CP015136">
    <property type="protein sequence ID" value="AMY07844.1"/>
    <property type="molecule type" value="Genomic_DNA"/>
</dbReference>
<sequence>MTRERSGMWQVGVATAWAWTCLAGVGLAQPTVVMRGLDNPRGLAFGPEGALYVAEAGRGGDGPCGTTGTGATACVGDSGAISRLWKGEQSRMVSGLPSSAPVSGAEASGPQNIAFLGRGGSCVTFGLGGGPTYRAALGEAGEALGTLVRMSASGQWKVQADLVAYEMANNPAGGIIDSNPFGALAVPAGCVVTDAGSNTLLGVAANGAIETLAVFPSRPNASTDAVPTGVVIGPDGAYYVSQLTGAPFTTGAANVYRVVPGEAPTVYRSGFKTITDLAFASDGSLYVVEVASGPGLSMPGRLLRVNPDDTRVPVLIGLDRPTSVAIGPDGAIYVTNHGSSPGIGEVLRVQ</sequence>
<proteinExistence type="predicted"/>
<dbReference type="InterPro" id="IPR048031">
    <property type="entry name" value="ScyD/ScyE-like"/>
</dbReference>
<evidence type="ECO:0000313" key="1">
    <source>
        <dbReference type="EMBL" id="AMY07844.1"/>
    </source>
</evidence>
<dbReference type="AlphaFoldDB" id="A0A143PJ95"/>
<reference evidence="1 2" key="1">
    <citation type="journal article" date="2016" name="Genome Announc.">
        <title>First Complete Genome Sequence of a Subdivision 6 Acidobacterium Strain.</title>
        <authorList>
            <person name="Huang S."/>
            <person name="Vieira S."/>
            <person name="Bunk B."/>
            <person name="Riedel T."/>
            <person name="Sproer C."/>
            <person name="Overmann J."/>
        </authorList>
    </citation>
    <scope>NUCLEOTIDE SEQUENCE [LARGE SCALE GENOMIC DNA]</scope>
    <source>
        <strain evidence="2">DSM 100886 HEG_-6_39</strain>
    </source>
</reference>
<organism evidence="1 2">
    <name type="scientific">Luteitalea pratensis</name>
    <dbReference type="NCBI Taxonomy" id="1855912"/>
    <lineage>
        <taxon>Bacteria</taxon>
        <taxon>Pseudomonadati</taxon>
        <taxon>Acidobacteriota</taxon>
        <taxon>Vicinamibacteria</taxon>
        <taxon>Vicinamibacterales</taxon>
        <taxon>Vicinamibacteraceae</taxon>
        <taxon>Luteitalea</taxon>
    </lineage>
</organism>